<evidence type="ECO:0000313" key="2">
    <source>
        <dbReference type="EMBL" id="CAH2219215.1"/>
    </source>
</evidence>
<dbReference type="Gene3D" id="3.30.250.20">
    <property type="entry name" value="L1 transposable element, C-terminal domain"/>
    <property type="match status" value="1"/>
</dbReference>
<dbReference type="InterPro" id="IPR042566">
    <property type="entry name" value="L1_C"/>
</dbReference>
<dbReference type="Proteomes" id="UP001295444">
    <property type="component" value="Chromosome 01"/>
</dbReference>
<accession>A0AAD1VI48</accession>
<evidence type="ECO:0000313" key="3">
    <source>
        <dbReference type="Proteomes" id="UP001295444"/>
    </source>
</evidence>
<gene>
    <name evidence="2" type="ORF">PECUL_23A020026</name>
</gene>
<keyword evidence="3" id="KW-1185">Reference proteome</keyword>
<reference evidence="2" key="1">
    <citation type="submission" date="2022-03" db="EMBL/GenBank/DDBJ databases">
        <authorList>
            <person name="Alioto T."/>
            <person name="Alioto T."/>
            <person name="Gomez Garrido J."/>
        </authorList>
    </citation>
    <scope>NUCLEOTIDE SEQUENCE</scope>
</reference>
<feature type="region of interest" description="Disordered" evidence="1">
    <location>
        <begin position="133"/>
        <end position="164"/>
    </location>
</feature>
<name>A0AAD1VI48_PELCU</name>
<sequence length="164" mass="18499">MEGVDLKMLLTQVPSKLDLKAMFSKMEKSFGAKLQTLHEEKQFCKRPGKIRDIAYGDDKVIFQDLAQSTLIARRALHPITTALSETNIRFRWSFPFALVVFQQGKTHSISTPADVSAFQQALGLPMDTVEDWTGYPKGLNGNAPQEKEDVPHRAMNSQRHLKAQ</sequence>
<dbReference type="AlphaFoldDB" id="A0AAD1VI48"/>
<dbReference type="EMBL" id="OW240912">
    <property type="protein sequence ID" value="CAH2219215.1"/>
    <property type="molecule type" value="Genomic_DNA"/>
</dbReference>
<evidence type="ECO:0000256" key="1">
    <source>
        <dbReference type="SAM" id="MobiDB-lite"/>
    </source>
</evidence>
<protein>
    <submittedName>
        <fullName evidence="2">Uncharacterized protein</fullName>
    </submittedName>
</protein>
<proteinExistence type="predicted"/>
<organism evidence="2 3">
    <name type="scientific">Pelobates cultripes</name>
    <name type="common">Western spadefoot toad</name>
    <dbReference type="NCBI Taxonomy" id="61616"/>
    <lineage>
        <taxon>Eukaryota</taxon>
        <taxon>Metazoa</taxon>
        <taxon>Chordata</taxon>
        <taxon>Craniata</taxon>
        <taxon>Vertebrata</taxon>
        <taxon>Euteleostomi</taxon>
        <taxon>Amphibia</taxon>
        <taxon>Batrachia</taxon>
        <taxon>Anura</taxon>
        <taxon>Pelobatoidea</taxon>
        <taxon>Pelobatidae</taxon>
        <taxon>Pelobates</taxon>
    </lineage>
</organism>